<organism evidence="3 4">
    <name type="scientific">Vicia faba</name>
    <name type="common">Broad bean</name>
    <name type="synonym">Faba vulgaris</name>
    <dbReference type="NCBI Taxonomy" id="3906"/>
    <lineage>
        <taxon>Eukaryota</taxon>
        <taxon>Viridiplantae</taxon>
        <taxon>Streptophyta</taxon>
        <taxon>Embryophyta</taxon>
        <taxon>Tracheophyta</taxon>
        <taxon>Spermatophyta</taxon>
        <taxon>Magnoliopsida</taxon>
        <taxon>eudicotyledons</taxon>
        <taxon>Gunneridae</taxon>
        <taxon>Pentapetalae</taxon>
        <taxon>rosids</taxon>
        <taxon>fabids</taxon>
        <taxon>Fabales</taxon>
        <taxon>Fabaceae</taxon>
        <taxon>Papilionoideae</taxon>
        <taxon>50 kb inversion clade</taxon>
        <taxon>NPAAA clade</taxon>
        <taxon>Hologalegina</taxon>
        <taxon>IRL clade</taxon>
        <taxon>Fabeae</taxon>
        <taxon>Vicia</taxon>
    </lineage>
</organism>
<evidence type="ECO:0000313" key="4">
    <source>
        <dbReference type="Proteomes" id="UP001157006"/>
    </source>
</evidence>
<dbReference type="Pfam" id="PF03732">
    <property type="entry name" value="Retrotrans_gag"/>
    <property type="match status" value="1"/>
</dbReference>
<dbReference type="CDD" id="cd00303">
    <property type="entry name" value="retropepsin_like"/>
    <property type="match status" value="1"/>
</dbReference>
<evidence type="ECO:0000259" key="2">
    <source>
        <dbReference type="Pfam" id="PF03732"/>
    </source>
</evidence>
<feature type="domain" description="Retrotransposon gag" evidence="2">
    <location>
        <begin position="62"/>
        <end position="111"/>
    </location>
</feature>
<protein>
    <recommendedName>
        <fullName evidence="2">Retrotransposon gag domain-containing protein</fullName>
    </recommendedName>
</protein>
<feature type="compositionally biased region" description="Basic and acidic residues" evidence="1">
    <location>
        <begin position="194"/>
        <end position="210"/>
    </location>
</feature>
<feature type="region of interest" description="Disordered" evidence="1">
    <location>
        <begin position="191"/>
        <end position="210"/>
    </location>
</feature>
<keyword evidence="4" id="KW-1185">Reference proteome</keyword>
<accession>A0AAV0ZN04</accession>
<gene>
    <name evidence="3" type="ORF">VFH_II168560</name>
</gene>
<dbReference type="AlphaFoldDB" id="A0AAV0ZN04"/>
<name>A0AAV0ZN04_VICFA</name>
<dbReference type="EMBL" id="OX451737">
    <property type="protein sequence ID" value="CAI8599296.1"/>
    <property type="molecule type" value="Genomic_DNA"/>
</dbReference>
<dbReference type="Proteomes" id="UP001157006">
    <property type="component" value="Chromosome 2"/>
</dbReference>
<proteinExistence type="predicted"/>
<sequence length="339" mass="38162">MPPKKVTLPAFTKMEARVEALETMLEKCLGKSLTVDEGDASVSGKGTASTIVNSRHGDALTEYRQSVKKLTELKQEGTVEEYITEFEYLTSQIAKLPEKQFRGYFLHGLKEEIRGKARSLVAMGEMSRTKLLQVTRVVEREVKGGNNFHRGSRFSYNPSHNGSIGRKATSDWIMIQRRDVGLHGGVKSGVSGCKGDKHAQNEKKHIGPRDRDFKHLSYNELMERKQKGLCFKCGGPFHPMHQCPEKQLRDLVVEEGGDDVDETKFLAIEVDKSDEEDKGEMSVLNLHHIAHKTHHTMKFQGTIQGVEVLILVDSGTTHNFILQKLVHQMDWPIDTTVVP</sequence>
<dbReference type="InterPro" id="IPR005162">
    <property type="entry name" value="Retrotrans_gag_dom"/>
</dbReference>
<evidence type="ECO:0000256" key="1">
    <source>
        <dbReference type="SAM" id="MobiDB-lite"/>
    </source>
</evidence>
<evidence type="ECO:0000313" key="3">
    <source>
        <dbReference type="EMBL" id="CAI8599296.1"/>
    </source>
</evidence>
<reference evidence="3 4" key="1">
    <citation type="submission" date="2023-01" db="EMBL/GenBank/DDBJ databases">
        <authorList>
            <person name="Kreplak J."/>
        </authorList>
    </citation>
    <scope>NUCLEOTIDE SEQUENCE [LARGE SCALE GENOMIC DNA]</scope>
</reference>